<gene>
    <name evidence="1" type="ORF">Fmac_017841</name>
</gene>
<organism evidence="1 2">
    <name type="scientific">Flemingia macrophylla</name>
    <dbReference type="NCBI Taxonomy" id="520843"/>
    <lineage>
        <taxon>Eukaryota</taxon>
        <taxon>Viridiplantae</taxon>
        <taxon>Streptophyta</taxon>
        <taxon>Embryophyta</taxon>
        <taxon>Tracheophyta</taxon>
        <taxon>Spermatophyta</taxon>
        <taxon>Magnoliopsida</taxon>
        <taxon>eudicotyledons</taxon>
        <taxon>Gunneridae</taxon>
        <taxon>Pentapetalae</taxon>
        <taxon>rosids</taxon>
        <taxon>fabids</taxon>
        <taxon>Fabales</taxon>
        <taxon>Fabaceae</taxon>
        <taxon>Papilionoideae</taxon>
        <taxon>50 kb inversion clade</taxon>
        <taxon>NPAAA clade</taxon>
        <taxon>indigoferoid/millettioid clade</taxon>
        <taxon>Phaseoleae</taxon>
        <taxon>Flemingia</taxon>
    </lineage>
</organism>
<name>A0ABD1M560_9FABA</name>
<evidence type="ECO:0000313" key="2">
    <source>
        <dbReference type="Proteomes" id="UP001603857"/>
    </source>
</evidence>
<reference evidence="1 2" key="1">
    <citation type="submission" date="2024-08" db="EMBL/GenBank/DDBJ databases">
        <title>Insights into the chromosomal genome structure of Flemingia macrophylla.</title>
        <authorList>
            <person name="Ding Y."/>
            <person name="Zhao Y."/>
            <person name="Bi W."/>
            <person name="Wu M."/>
            <person name="Zhao G."/>
            <person name="Gong Y."/>
            <person name="Li W."/>
            <person name="Zhang P."/>
        </authorList>
    </citation>
    <scope>NUCLEOTIDE SEQUENCE [LARGE SCALE GENOMIC DNA]</scope>
    <source>
        <strain evidence="1">DYQJB</strain>
        <tissue evidence="1">Leaf</tissue>
    </source>
</reference>
<protein>
    <submittedName>
        <fullName evidence="1">Uncharacterized protein</fullName>
    </submittedName>
</protein>
<dbReference type="Proteomes" id="UP001603857">
    <property type="component" value="Unassembled WGS sequence"/>
</dbReference>
<keyword evidence="2" id="KW-1185">Reference proteome</keyword>
<dbReference type="EMBL" id="JBGMDY010000006">
    <property type="protein sequence ID" value="KAL2330260.1"/>
    <property type="molecule type" value="Genomic_DNA"/>
</dbReference>
<accession>A0ABD1M560</accession>
<proteinExistence type="predicted"/>
<comment type="caution">
    <text evidence="1">The sequence shown here is derived from an EMBL/GenBank/DDBJ whole genome shotgun (WGS) entry which is preliminary data.</text>
</comment>
<sequence>MISTSTIVPRRPPHDSIQVITSFTLASRIAIGRVPVDTCPNSYFDIENLGRLDSNLIQIFLT</sequence>
<dbReference type="AlphaFoldDB" id="A0ABD1M560"/>
<evidence type="ECO:0000313" key="1">
    <source>
        <dbReference type="EMBL" id="KAL2330260.1"/>
    </source>
</evidence>